<dbReference type="EMBL" id="LATX01001777">
    <property type="protein sequence ID" value="KTB38163.1"/>
    <property type="molecule type" value="Genomic_DNA"/>
</dbReference>
<gene>
    <name evidence="2" type="ORF">WG66_9257</name>
</gene>
<reference evidence="2 3" key="1">
    <citation type="submission" date="2015-12" db="EMBL/GenBank/DDBJ databases">
        <title>Draft genome sequence of Moniliophthora roreri, the causal agent of frosty pod rot of cacao.</title>
        <authorList>
            <person name="Aime M.C."/>
            <person name="Diaz-Valderrama J.R."/>
            <person name="Kijpornyongpan T."/>
            <person name="Phillips-Mora W."/>
        </authorList>
    </citation>
    <scope>NUCLEOTIDE SEQUENCE [LARGE SCALE GENOMIC DNA]</scope>
    <source>
        <strain evidence="2 3">MCA 2952</strain>
    </source>
</reference>
<keyword evidence="1" id="KW-1133">Transmembrane helix</keyword>
<feature type="transmembrane region" description="Helical" evidence="1">
    <location>
        <begin position="7"/>
        <end position="30"/>
    </location>
</feature>
<dbReference type="AlphaFoldDB" id="A0A0W0FP76"/>
<keyword evidence="1" id="KW-0812">Transmembrane</keyword>
<keyword evidence="1" id="KW-0472">Membrane</keyword>
<evidence type="ECO:0000313" key="2">
    <source>
        <dbReference type="EMBL" id="KTB38163.1"/>
    </source>
</evidence>
<proteinExistence type="predicted"/>
<organism evidence="2 3">
    <name type="scientific">Moniliophthora roreri</name>
    <name type="common">Frosty pod rot fungus</name>
    <name type="synonym">Monilia roreri</name>
    <dbReference type="NCBI Taxonomy" id="221103"/>
    <lineage>
        <taxon>Eukaryota</taxon>
        <taxon>Fungi</taxon>
        <taxon>Dikarya</taxon>
        <taxon>Basidiomycota</taxon>
        <taxon>Agaricomycotina</taxon>
        <taxon>Agaricomycetes</taxon>
        <taxon>Agaricomycetidae</taxon>
        <taxon>Agaricales</taxon>
        <taxon>Marasmiineae</taxon>
        <taxon>Marasmiaceae</taxon>
        <taxon>Moniliophthora</taxon>
    </lineage>
</organism>
<protein>
    <submittedName>
        <fullName evidence="2">Uncharacterized protein</fullName>
    </submittedName>
</protein>
<accession>A0A0W0FP76</accession>
<evidence type="ECO:0000256" key="1">
    <source>
        <dbReference type="SAM" id="Phobius"/>
    </source>
</evidence>
<feature type="transmembrane region" description="Helical" evidence="1">
    <location>
        <begin position="50"/>
        <end position="74"/>
    </location>
</feature>
<dbReference type="Proteomes" id="UP000054988">
    <property type="component" value="Unassembled WGS sequence"/>
</dbReference>
<sequence length="140" mass="16033">MHICHCKVIIIILVQFIPSVVMEYFAKFFSPDHVAKALNERDLRYDLYRMLFGITACSMLLSVNNSITFVAGTCQRLKFPEFLRVVVSPALRTDQILDDVDVGVKTKSSFGALKRLHWCTALWFESGSFEHVQGHFQAFI</sequence>
<evidence type="ECO:0000313" key="3">
    <source>
        <dbReference type="Proteomes" id="UP000054988"/>
    </source>
</evidence>
<name>A0A0W0FP76_MONRR</name>
<comment type="caution">
    <text evidence="2">The sequence shown here is derived from an EMBL/GenBank/DDBJ whole genome shotgun (WGS) entry which is preliminary data.</text>
</comment>